<sequence>MVYNKDAGTQMIQHQDSLTDYCSISSQGSLEPPGSDSTSTSELGSPVSRSSVPLPTDQQDAGGKPDQTGQEPPQDPDSTGQTPSAQLQALTVLSVNRTVWIPRRGGDVIVIETQSCSSQLRGRVIAVLHPPSWADLG</sequence>
<dbReference type="GO" id="GO:0016301">
    <property type="term" value="F:kinase activity"/>
    <property type="evidence" value="ECO:0007669"/>
    <property type="project" value="UniProtKB-KW"/>
</dbReference>
<keyword evidence="3" id="KW-1185">Reference proteome</keyword>
<feature type="compositionally biased region" description="Polar residues" evidence="1">
    <location>
        <begin position="67"/>
        <end position="85"/>
    </location>
</feature>
<comment type="caution">
    <text evidence="2">The sequence shown here is derived from an EMBL/GenBank/DDBJ whole genome shotgun (WGS) entry which is preliminary data.</text>
</comment>
<gene>
    <name evidence="2" type="ORF">D4764_02G0000790</name>
</gene>
<proteinExistence type="predicted"/>
<evidence type="ECO:0000313" key="2">
    <source>
        <dbReference type="EMBL" id="TWW67038.1"/>
    </source>
</evidence>
<dbReference type="Proteomes" id="UP000324091">
    <property type="component" value="Chromosome 2"/>
</dbReference>
<feature type="compositionally biased region" description="Polar residues" evidence="1">
    <location>
        <begin position="23"/>
        <end position="59"/>
    </location>
</feature>
<evidence type="ECO:0000313" key="3">
    <source>
        <dbReference type="Proteomes" id="UP000324091"/>
    </source>
</evidence>
<accession>A0A5C6NJV7</accession>
<feature type="region of interest" description="Disordered" evidence="1">
    <location>
        <begin position="23"/>
        <end position="85"/>
    </location>
</feature>
<evidence type="ECO:0000256" key="1">
    <source>
        <dbReference type="SAM" id="MobiDB-lite"/>
    </source>
</evidence>
<protein>
    <submittedName>
        <fullName evidence="2">Leucine-rich repeat serine/threonine-protein kinase 1</fullName>
    </submittedName>
</protein>
<organism evidence="2 3">
    <name type="scientific">Takifugu flavidus</name>
    <name type="common">sansaifugu</name>
    <dbReference type="NCBI Taxonomy" id="433684"/>
    <lineage>
        <taxon>Eukaryota</taxon>
        <taxon>Metazoa</taxon>
        <taxon>Chordata</taxon>
        <taxon>Craniata</taxon>
        <taxon>Vertebrata</taxon>
        <taxon>Euteleostomi</taxon>
        <taxon>Actinopterygii</taxon>
        <taxon>Neopterygii</taxon>
        <taxon>Teleostei</taxon>
        <taxon>Neoteleostei</taxon>
        <taxon>Acanthomorphata</taxon>
        <taxon>Eupercaria</taxon>
        <taxon>Tetraodontiformes</taxon>
        <taxon>Tetradontoidea</taxon>
        <taxon>Tetraodontidae</taxon>
        <taxon>Takifugu</taxon>
    </lineage>
</organism>
<dbReference type="EMBL" id="RHFK02000012">
    <property type="protein sequence ID" value="TWW67038.1"/>
    <property type="molecule type" value="Genomic_DNA"/>
</dbReference>
<keyword evidence="2" id="KW-0418">Kinase</keyword>
<keyword evidence="2" id="KW-0808">Transferase</keyword>
<dbReference type="AlphaFoldDB" id="A0A5C6NJV7"/>
<reference evidence="2 3" key="1">
    <citation type="submission" date="2019-04" db="EMBL/GenBank/DDBJ databases">
        <title>Chromosome genome assembly for Takifugu flavidus.</title>
        <authorList>
            <person name="Xiao S."/>
        </authorList>
    </citation>
    <scope>NUCLEOTIDE SEQUENCE [LARGE SCALE GENOMIC DNA]</scope>
    <source>
        <strain evidence="2">HTHZ2018</strain>
        <tissue evidence="2">Muscle</tissue>
    </source>
</reference>
<name>A0A5C6NJV7_9TELE</name>